<dbReference type="InterPro" id="IPR018490">
    <property type="entry name" value="cNMP-bd_dom_sf"/>
</dbReference>
<protein>
    <recommendedName>
        <fullName evidence="2">diguanylate cyclase</fullName>
        <ecNumber evidence="2">2.7.7.65</ecNumber>
    </recommendedName>
</protein>
<keyword evidence="7" id="KW-1185">Reference proteome</keyword>
<dbReference type="CDD" id="cd01949">
    <property type="entry name" value="GGDEF"/>
    <property type="match status" value="1"/>
</dbReference>
<dbReference type="SUPFAM" id="SSF51206">
    <property type="entry name" value="cAMP-binding domain-like"/>
    <property type="match status" value="1"/>
</dbReference>
<dbReference type="GO" id="GO:0005886">
    <property type="term" value="C:plasma membrane"/>
    <property type="evidence" value="ECO:0007669"/>
    <property type="project" value="TreeGrafter"/>
</dbReference>
<dbReference type="Pfam" id="PF00990">
    <property type="entry name" value="GGDEF"/>
    <property type="match status" value="1"/>
</dbReference>
<dbReference type="GO" id="GO:0043709">
    <property type="term" value="P:cell adhesion involved in single-species biofilm formation"/>
    <property type="evidence" value="ECO:0007669"/>
    <property type="project" value="TreeGrafter"/>
</dbReference>
<dbReference type="InterPro" id="IPR000595">
    <property type="entry name" value="cNMP-bd_dom"/>
</dbReference>
<dbReference type="PROSITE" id="PS50042">
    <property type="entry name" value="CNMP_BINDING_3"/>
    <property type="match status" value="1"/>
</dbReference>
<dbReference type="PROSITE" id="PS50887">
    <property type="entry name" value="GGDEF"/>
    <property type="match status" value="1"/>
</dbReference>
<dbReference type="Gene3D" id="3.30.70.270">
    <property type="match status" value="1"/>
</dbReference>
<dbReference type="InterPro" id="IPR029787">
    <property type="entry name" value="Nucleotide_cyclase"/>
</dbReference>
<dbReference type="Proteomes" id="UP000235116">
    <property type="component" value="Chromosome"/>
</dbReference>
<dbReference type="InterPro" id="IPR050469">
    <property type="entry name" value="Diguanylate_Cyclase"/>
</dbReference>
<feature type="domain" description="GGDEF" evidence="5">
    <location>
        <begin position="193"/>
        <end position="326"/>
    </location>
</feature>
<evidence type="ECO:0000259" key="4">
    <source>
        <dbReference type="PROSITE" id="PS50042"/>
    </source>
</evidence>
<dbReference type="KEGG" id="kak:Kalk_18455"/>
<dbReference type="SUPFAM" id="SSF55073">
    <property type="entry name" value="Nucleotide cyclase"/>
    <property type="match status" value="1"/>
</dbReference>
<comment type="catalytic activity">
    <reaction evidence="3">
        <text>2 GTP = 3',3'-c-di-GMP + 2 diphosphate</text>
        <dbReference type="Rhea" id="RHEA:24898"/>
        <dbReference type="ChEBI" id="CHEBI:33019"/>
        <dbReference type="ChEBI" id="CHEBI:37565"/>
        <dbReference type="ChEBI" id="CHEBI:58805"/>
        <dbReference type="EC" id="2.7.7.65"/>
    </reaction>
</comment>
<evidence type="ECO:0000313" key="7">
    <source>
        <dbReference type="Proteomes" id="UP000235116"/>
    </source>
</evidence>
<dbReference type="InterPro" id="IPR000160">
    <property type="entry name" value="GGDEF_dom"/>
</dbReference>
<dbReference type="Gene3D" id="2.60.120.10">
    <property type="entry name" value="Jelly Rolls"/>
    <property type="match status" value="1"/>
</dbReference>
<accession>A0A2K9LTY6</accession>
<gene>
    <name evidence="6" type="ORF">Kalk_18455</name>
</gene>
<reference evidence="7" key="1">
    <citation type="submission" date="2017-08" db="EMBL/GenBank/DDBJ databases">
        <title>Direct submision.</title>
        <authorList>
            <person name="Kim S.-J."/>
            <person name="Rhee S.-K."/>
        </authorList>
    </citation>
    <scope>NUCLEOTIDE SEQUENCE [LARGE SCALE GENOMIC DNA]</scope>
    <source>
        <strain evidence="7">GI5</strain>
    </source>
</reference>
<evidence type="ECO:0000256" key="2">
    <source>
        <dbReference type="ARBA" id="ARBA00012528"/>
    </source>
</evidence>
<dbReference type="RefSeq" id="WP_101895658.1">
    <property type="nucleotide sequence ID" value="NZ_CP022684.1"/>
</dbReference>
<dbReference type="OrthoDB" id="9812358at2"/>
<dbReference type="SMART" id="SM00267">
    <property type="entry name" value="GGDEF"/>
    <property type="match status" value="1"/>
</dbReference>
<dbReference type="EMBL" id="CP022684">
    <property type="protein sequence ID" value="AUM14284.1"/>
    <property type="molecule type" value="Genomic_DNA"/>
</dbReference>
<organism evidence="6 7">
    <name type="scientific">Ketobacter alkanivorans</name>
    <dbReference type="NCBI Taxonomy" id="1917421"/>
    <lineage>
        <taxon>Bacteria</taxon>
        <taxon>Pseudomonadati</taxon>
        <taxon>Pseudomonadota</taxon>
        <taxon>Gammaproteobacteria</taxon>
        <taxon>Pseudomonadales</taxon>
        <taxon>Ketobacteraceae</taxon>
        <taxon>Ketobacter</taxon>
    </lineage>
</organism>
<dbReference type="PANTHER" id="PTHR45138">
    <property type="entry name" value="REGULATORY COMPONENTS OF SENSORY TRANSDUCTION SYSTEM"/>
    <property type="match status" value="1"/>
</dbReference>
<dbReference type="GO" id="GO:0052621">
    <property type="term" value="F:diguanylate cyclase activity"/>
    <property type="evidence" value="ECO:0007669"/>
    <property type="project" value="UniProtKB-EC"/>
</dbReference>
<proteinExistence type="predicted"/>
<feature type="domain" description="Cyclic nucleotide-binding" evidence="4">
    <location>
        <begin position="23"/>
        <end position="124"/>
    </location>
</feature>
<evidence type="ECO:0000259" key="5">
    <source>
        <dbReference type="PROSITE" id="PS50887"/>
    </source>
</evidence>
<dbReference type="Pfam" id="PF00027">
    <property type="entry name" value="cNMP_binding"/>
    <property type="match status" value="1"/>
</dbReference>
<dbReference type="NCBIfam" id="TIGR00254">
    <property type="entry name" value="GGDEF"/>
    <property type="match status" value="1"/>
</dbReference>
<dbReference type="PANTHER" id="PTHR45138:SF9">
    <property type="entry name" value="DIGUANYLATE CYCLASE DGCM-RELATED"/>
    <property type="match status" value="1"/>
</dbReference>
<evidence type="ECO:0000256" key="1">
    <source>
        <dbReference type="ARBA" id="ARBA00001946"/>
    </source>
</evidence>
<dbReference type="CDD" id="cd00038">
    <property type="entry name" value="CAP_ED"/>
    <property type="match status" value="1"/>
</dbReference>
<evidence type="ECO:0000256" key="3">
    <source>
        <dbReference type="ARBA" id="ARBA00034247"/>
    </source>
</evidence>
<dbReference type="InterPro" id="IPR043128">
    <property type="entry name" value="Rev_trsase/Diguanyl_cyclase"/>
</dbReference>
<comment type="cofactor">
    <cofactor evidence="1">
        <name>Mg(2+)</name>
        <dbReference type="ChEBI" id="CHEBI:18420"/>
    </cofactor>
</comment>
<name>A0A2K9LTY6_9GAMM</name>
<dbReference type="AlphaFoldDB" id="A0A2K9LTY6"/>
<dbReference type="EC" id="2.7.7.65" evidence="2"/>
<dbReference type="GO" id="GO:1902201">
    <property type="term" value="P:negative regulation of bacterial-type flagellum-dependent cell motility"/>
    <property type="evidence" value="ECO:0007669"/>
    <property type="project" value="TreeGrafter"/>
</dbReference>
<dbReference type="FunFam" id="3.30.70.270:FF:000001">
    <property type="entry name" value="Diguanylate cyclase domain protein"/>
    <property type="match status" value="1"/>
</dbReference>
<evidence type="ECO:0000313" key="6">
    <source>
        <dbReference type="EMBL" id="AUM14284.1"/>
    </source>
</evidence>
<sequence length="326" mass="36585">MALTSKLQMGDSVSDAQFRQFRIFNEVDLKRIRPLLNQCRKEQLKAGDVMLRPEFGNSCMYLLLSGRVAVSLESLDASPLLELGSGECIGEMSVFDGRNPSAYVKAVEPCEVLVIESDTLWLLIDSSHSLCRNLLYFLSNRLRSGNDIVVVSKSREKEQEHAANVDALTGVNNRRWLLDMIETLHGQALLEQMPMAVLMLDVDHFKRFNDTYGHKSGDLVLQMVARTMRKSLRPSDMLARYGGEEFVVLLPRTPAKQARAVAERLRKAVERCQITAEQGQELPSVTISVGVSPLADNETIETAIELADQALYQAKHNGRNRIEIRP</sequence>
<dbReference type="InterPro" id="IPR014710">
    <property type="entry name" value="RmlC-like_jellyroll"/>
</dbReference>